<proteinExistence type="predicted"/>
<reference evidence="1" key="2">
    <citation type="submission" date="2023-04" db="EMBL/GenBank/DDBJ databases">
        <authorList>
            <person name="Bu L."/>
            <person name="Lu L."/>
            <person name="Laidemitt M.R."/>
            <person name="Zhang S.M."/>
            <person name="Mutuku M."/>
            <person name="Mkoji G."/>
            <person name="Steinauer M."/>
            <person name="Loker E.S."/>
        </authorList>
    </citation>
    <scope>NUCLEOTIDE SEQUENCE</scope>
    <source>
        <strain evidence="1">KasaAsao</strain>
        <tissue evidence="1">Whole Snail</tissue>
    </source>
</reference>
<reference evidence="1" key="1">
    <citation type="journal article" date="2023" name="PLoS Negl. Trop. Dis.">
        <title>A genome sequence for Biomphalaria pfeifferi, the major vector snail for the human-infecting parasite Schistosoma mansoni.</title>
        <authorList>
            <person name="Bu L."/>
            <person name="Lu L."/>
            <person name="Laidemitt M.R."/>
            <person name="Zhang S.M."/>
            <person name="Mutuku M."/>
            <person name="Mkoji G."/>
            <person name="Steinauer M."/>
            <person name="Loker E.S."/>
        </authorList>
    </citation>
    <scope>NUCLEOTIDE SEQUENCE</scope>
    <source>
        <strain evidence="1">KasaAsao</strain>
    </source>
</reference>
<gene>
    <name evidence="1" type="ORF">Bpfe_004447</name>
</gene>
<evidence type="ECO:0000313" key="2">
    <source>
        <dbReference type="Proteomes" id="UP001233172"/>
    </source>
</evidence>
<keyword evidence="2" id="KW-1185">Reference proteome</keyword>
<organism evidence="1 2">
    <name type="scientific">Biomphalaria pfeifferi</name>
    <name type="common">Bloodfluke planorb</name>
    <name type="synonym">Freshwater snail</name>
    <dbReference type="NCBI Taxonomy" id="112525"/>
    <lineage>
        <taxon>Eukaryota</taxon>
        <taxon>Metazoa</taxon>
        <taxon>Spiralia</taxon>
        <taxon>Lophotrochozoa</taxon>
        <taxon>Mollusca</taxon>
        <taxon>Gastropoda</taxon>
        <taxon>Heterobranchia</taxon>
        <taxon>Euthyneura</taxon>
        <taxon>Panpulmonata</taxon>
        <taxon>Hygrophila</taxon>
        <taxon>Lymnaeoidea</taxon>
        <taxon>Planorbidae</taxon>
        <taxon>Biomphalaria</taxon>
    </lineage>
</organism>
<dbReference type="EMBL" id="JASAOG010000011">
    <property type="protein sequence ID" value="KAK0066326.1"/>
    <property type="molecule type" value="Genomic_DNA"/>
</dbReference>
<protein>
    <submittedName>
        <fullName evidence="1">Uncharacterized protein</fullName>
    </submittedName>
</protein>
<name>A0AAD8C4G2_BIOPF</name>
<dbReference type="AlphaFoldDB" id="A0AAD8C4G2"/>
<dbReference type="Proteomes" id="UP001233172">
    <property type="component" value="Unassembled WGS sequence"/>
</dbReference>
<feature type="non-terminal residue" evidence="1">
    <location>
        <position position="107"/>
    </location>
</feature>
<accession>A0AAD8C4G2</accession>
<evidence type="ECO:0000313" key="1">
    <source>
        <dbReference type="EMBL" id="KAK0066326.1"/>
    </source>
</evidence>
<comment type="caution">
    <text evidence="1">The sequence shown here is derived from an EMBL/GenBank/DDBJ whole genome shotgun (WGS) entry which is preliminary data.</text>
</comment>
<sequence length="107" mass="11762">MDRPIYLDCTPSAEDLNPALVIHTCADEPRSLSQKPSNRVFVLAAGDTDPFPQVNFVDRRMTRGLSLGNIVAFEDIESLCLYATKLIFDPTPGTINGSIFCVNDELS</sequence>